<dbReference type="Gene3D" id="1.10.3680.10">
    <property type="entry name" value="TerB-like"/>
    <property type="match status" value="1"/>
</dbReference>
<dbReference type="Pfam" id="PF05099">
    <property type="entry name" value="TerB"/>
    <property type="match status" value="1"/>
</dbReference>
<dbReference type="Proteomes" id="UP000334019">
    <property type="component" value="Chromosome"/>
</dbReference>
<dbReference type="KEGG" id="atq:GH723_12820"/>
<dbReference type="EMBL" id="CP045851">
    <property type="protein sequence ID" value="QGG95908.1"/>
    <property type="molecule type" value="Genomic_DNA"/>
</dbReference>
<organism evidence="2 3">
    <name type="scientific">Actinomarinicola tropica</name>
    <dbReference type="NCBI Taxonomy" id="2789776"/>
    <lineage>
        <taxon>Bacteria</taxon>
        <taxon>Bacillati</taxon>
        <taxon>Actinomycetota</taxon>
        <taxon>Acidimicrobiia</taxon>
        <taxon>Acidimicrobiales</taxon>
        <taxon>Iamiaceae</taxon>
        <taxon>Actinomarinicola</taxon>
    </lineage>
</organism>
<evidence type="ECO:0000313" key="3">
    <source>
        <dbReference type="Proteomes" id="UP000334019"/>
    </source>
</evidence>
<reference evidence="2 3" key="1">
    <citation type="submission" date="2019-11" db="EMBL/GenBank/DDBJ databases">
        <authorList>
            <person name="He Y."/>
        </authorList>
    </citation>
    <scope>NUCLEOTIDE SEQUENCE [LARGE SCALE GENOMIC DNA]</scope>
    <source>
        <strain evidence="2 3">SCSIO 58843</strain>
    </source>
</reference>
<keyword evidence="3" id="KW-1185">Reference proteome</keyword>
<sequence length="228" mass="25475">MEGRSRRGRGSSTTSRSAVIFIWGWRTRGSHIGDGEFYCPNEGGDRRYRLMQARRWFTLFWIPVLPLKVLGEYVECTSCDEPFERKVLDLPTTSQMADALRTALRYLVVAIIRSDEKVTNAERRVALDVMGRFHHGDYALIDLERDIAELEVDGIDEVVARAGATLSASGQERVVRACVELATADDEISDADLDIIATAGRSMGMTPAHIKGVLDEETSRGWLPPRTT</sequence>
<evidence type="ECO:0000259" key="1">
    <source>
        <dbReference type="Pfam" id="PF05099"/>
    </source>
</evidence>
<dbReference type="CDD" id="cd07177">
    <property type="entry name" value="terB_like"/>
    <property type="match status" value="1"/>
</dbReference>
<dbReference type="AlphaFoldDB" id="A0A5Q2RGH4"/>
<evidence type="ECO:0000313" key="2">
    <source>
        <dbReference type="EMBL" id="QGG95908.1"/>
    </source>
</evidence>
<feature type="domain" description="Co-chaperone DjlA N-terminal" evidence="1">
    <location>
        <begin position="103"/>
        <end position="209"/>
    </location>
</feature>
<name>A0A5Q2RGH4_9ACTN</name>
<dbReference type="InterPro" id="IPR029024">
    <property type="entry name" value="TerB-like"/>
</dbReference>
<accession>A0A5Q2RGH4</accession>
<proteinExistence type="predicted"/>
<gene>
    <name evidence="2" type="ORF">GH723_12820</name>
</gene>
<dbReference type="SUPFAM" id="SSF158682">
    <property type="entry name" value="TerB-like"/>
    <property type="match status" value="1"/>
</dbReference>
<protein>
    <recommendedName>
        <fullName evidence="1">Co-chaperone DjlA N-terminal domain-containing protein</fullName>
    </recommendedName>
</protein>
<dbReference type="InterPro" id="IPR007791">
    <property type="entry name" value="DjlA_N"/>
</dbReference>